<reference evidence="10 11" key="1">
    <citation type="submission" date="2019-10" db="EMBL/GenBank/DDBJ databases">
        <authorList>
            <person name="Palmer J.M."/>
        </authorList>
    </citation>
    <scope>NUCLEOTIDE SEQUENCE [LARGE SCALE GENOMIC DNA]</scope>
    <source>
        <strain evidence="10 11">TWF730</strain>
    </source>
</reference>
<feature type="region of interest" description="Disordered" evidence="9">
    <location>
        <begin position="43"/>
        <end position="67"/>
    </location>
</feature>
<evidence type="ECO:0000313" key="10">
    <source>
        <dbReference type="EMBL" id="KAK6346027.1"/>
    </source>
</evidence>
<dbReference type="Proteomes" id="UP001373714">
    <property type="component" value="Unassembled WGS sequence"/>
</dbReference>
<keyword evidence="5" id="KW-0677">Repeat</keyword>
<organism evidence="10 11">
    <name type="scientific">Orbilia blumenaviensis</name>
    <dbReference type="NCBI Taxonomy" id="1796055"/>
    <lineage>
        <taxon>Eukaryota</taxon>
        <taxon>Fungi</taxon>
        <taxon>Dikarya</taxon>
        <taxon>Ascomycota</taxon>
        <taxon>Pezizomycotina</taxon>
        <taxon>Orbiliomycetes</taxon>
        <taxon>Orbiliales</taxon>
        <taxon>Orbiliaceae</taxon>
        <taxon>Orbilia</taxon>
    </lineage>
</organism>
<evidence type="ECO:0000256" key="2">
    <source>
        <dbReference type="ARBA" id="ARBA00005434"/>
    </source>
</evidence>
<dbReference type="InterPro" id="IPR050853">
    <property type="entry name" value="WD_repeat_DNA-damage-binding"/>
</dbReference>
<evidence type="ECO:0000256" key="3">
    <source>
        <dbReference type="ARBA" id="ARBA00021132"/>
    </source>
</evidence>
<evidence type="ECO:0000256" key="9">
    <source>
        <dbReference type="SAM" id="MobiDB-lite"/>
    </source>
</evidence>
<keyword evidence="7 8" id="KW-0238">DNA-binding</keyword>
<evidence type="ECO:0000313" key="11">
    <source>
        <dbReference type="Proteomes" id="UP001373714"/>
    </source>
</evidence>
<comment type="function">
    <text evidence="1 8">DNA-binding protein that binds to both single- and double-stranded DNA. Binds preferentially to UV-damaged DNA. May be involved in DNA-metabolic processes.</text>
</comment>
<dbReference type="Pfam" id="PF00400">
    <property type="entry name" value="WD40"/>
    <property type="match status" value="4"/>
</dbReference>
<gene>
    <name evidence="10" type="ORF">TWF730_010361</name>
</gene>
<name>A0AAV9URI5_9PEZI</name>
<dbReference type="SUPFAM" id="SSF50978">
    <property type="entry name" value="WD40 repeat-like"/>
    <property type="match status" value="1"/>
</dbReference>
<dbReference type="FunFam" id="2.130.10.10:FF:000562">
    <property type="entry name" value="DNA damage-binding protein CMR1"/>
    <property type="match status" value="1"/>
</dbReference>
<dbReference type="PANTHER" id="PTHR14773:SF0">
    <property type="entry name" value="WD REPEAT-CONTAINING PROTEIN 76"/>
    <property type="match status" value="1"/>
</dbReference>
<dbReference type="EMBL" id="JAVHNS010000008">
    <property type="protein sequence ID" value="KAK6346027.1"/>
    <property type="molecule type" value="Genomic_DNA"/>
</dbReference>
<sequence>MLENDYERQRLENIEKNRKLLQELELTQTANAFRAATEKKAAAVAAASKSAPSSSKKRSRATTIKKEVPDEFLPRRTSSRLRGIAADSEVAKRKADEVEAAFKENERAKRQRVAGELSLSDIVTPGKEWDRTTNFLSDVKGERYARTFSDDDVAKTTDADLKAVRTKIMDLKLHEKFDPVDIKITPERIYCMSFHPTTSKNLVFAGDKIGNLGIFDASNPLPNPDYDSAEDEEALSHIPNISTFKLHSRSIATLSFAPDNAESIYSTSYDGSIRKLDLLAQKSDEVFAAEDCKESLHEDAAISGLDFYDPNVIYFSTLSGYLGRKDLREKSKAVTVWNCHDKKIGGFTLNPRNPWFAATASLDRTMKIWDLRKITGSGDEAKPHMVGEYESRLSVSSAIWSSNGKVVTTSYDDTVKVFDFSESKEWTKGHELTSVEPSAVVKHNNQTGRWVTILRAQWQQAPTGMQKFCIGNMNRYVDIYSESGVMLGQLGGDLVTAVPAVTVFHPTEDWIVGGSASGKVCLWT</sequence>
<proteinExistence type="inferred from homology"/>
<evidence type="ECO:0000256" key="7">
    <source>
        <dbReference type="ARBA" id="ARBA00023125"/>
    </source>
</evidence>
<dbReference type="InterPro" id="IPR019775">
    <property type="entry name" value="WD40_repeat_CS"/>
</dbReference>
<evidence type="ECO:0000256" key="5">
    <source>
        <dbReference type="ARBA" id="ARBA00022737"/>
    </source>
</evidence>
<keyword evidence="4 8" id="KW-0853">WD repeat</keyword>
<accession>A0AAV9URI5</accession>
<dbReference type="Gene3D" id="2.130.10.10">
    <property type="entry name" value="YVTN repeat-like/Quinoprotein amine dehydrogenase"/>
    <property type="match status" value="1"/>
</dbReference>
<evidence type="ECO:0000256" key="1">
    <source>
        <dbReference type="ARBA" id="ARBA00002653"/>
    </source>
</evidence>
<comment type="caution">
    <text evidence="10">The sequence shown here is derived from an EMBL/GenBank/DDBJ whole genome shotgun (WGS) entry which is preliminary data.</text>
</comment>
<keyword evidence="11" id="KW-1185">Reference proteome</keyword>
<dbReference type="AlphaFoldDB" id="A0AAV9URI5"/>
<dbReference type="InterPro" id="IPR036322">
    <property type="entry name" value="WD40_repeat_dom_sf"/>
</dbReference>
<comment type="similarity">
    <text evidence="2 8">Belongs to the WD repeat DDB2/WDR76 family.</text>
</comment>
<protein>
    <recommendedName>
        <fullName evidence="3 8">DNA damage-binding protein CMR1</fullName>
    </recommendedName>
</protein>
<evidence type="ECO:0000256" key="4">
    <source>
        <dbReference type="ARBA" id="ARBA00022574"/>
    </source>
</evidence>
<dbReference type="GO" id="GO:0005634">
    <property type="term" value="C:nucleus"/>
    <property type="evidence" value="ECO:0007669"/>
    <property type="project" value="TreeGrafter"/>
</dbReference>
<evidence type="ECO:0000256" key="8">
    <source>
        <dbReference type="RuleBase" id="RU365004"/>
    </source>
</evidence>
<dbReference type="InterPro" id="IPR015943">
    <property type="entry name" value="WD40/YVTN_repeat-like_dom_sf"/>
</dbReference>
<dbReference type="InterPro" id="IPR001680">
    <property type="entry name" value="WD40_rpt"/>
</dbReference>
<dbReference type="GO" id="GO:2000001">
    <property type="term" value="P:regulation of DNA damage checkpoint"/>
    <property type="evidence" value="ECO:0007669"/>
    <property type="project" value="TreeGrafter"/>
</dbReference>
<dbReference type="SMART" id="SM00320">
    <property type="entry name" value="WD40"/>
    <property type="match status" value="5"/>
</dbReference>
<evidence type="ECO:0000256" key="6">
    <source>
        <dbReference type="ARBA" id="ARBA00022763"/>
    </source>
</evidence>
<dbReference type="PROSITE" id="PS00678">
    <property type="entry name" value="WD_REPEATS_1"/>
    <property type="match status" value="1"/>
</dbReference>
<dbReference type="GO" id="GO:0006974">
    <property type="term" value="P:DNA damage response"/>
    <property type="evidence" value="ECO:0007669"/>
    <property type="project" value="UniProtKB-KW"/>
</dbReference>
<dbReference type="GO" id="GO:0003677">
    <property type="term" value="F:DNA binding"/>
    <property type="evidence" value="ECO:0007669"/>
    <property type="project" value="UniProtKB-UniRule"/>
</dbReference>
<dbReference type="PANTHER" id="PTHR14773">
    <property type="entry name" value="WD REPEAT-CONTAINING PROTEIN 76"/>
    <property type="match status" value="1"/>
</dbReference>
<keyword evidence="6 8" id="KW-0227">DNA damage</keyword>
<feature type="compositionally biased region" description="Low complexity" evidence="9">
    <location>
        <begin position="43"/>
        <end position="54"/>
    </location>
</feature>